<organism evidence="2 3">
    <name type="scientific">Serendipita vermifera MAFF 305830</name>
    <dbReference type="NCBI Taxonomy" id="933852"/>
    <lineage>
        <taxon>Eukaryota</taxon>
        <taxon>Fungi</taxon>
        <taxon>Dikarya</taxon>
        <taxon>Basidiomycota</taxon>
        <taxon>Agaricomycotina</taxon>
        <taxon>Agaricomycetes</taxon>
        <taxon>Sebacinales</taxon>
        <taxon>Serendipitaceae</taxon>
        <taxon>Serendipita</taxon>
    </lineage>
</organism>
<dbReference type="EMBL" id="KN824277">
    <property type="protein sequence ID" value="KIM34191.1"/>
    <property type="molecule type" value="Genomic_DNA"/>
</dbReference>
<dbReference type="InterPro" id="IPR040922">
    <property type="entry name" value="Ribosomal_mL59_dom"/>
</dbReference>
<name>A0A0C3BS28_SERVB</name>
<protein>
    <recommendedName>
        <fullName evidence="1">Large ribosomal subunit protein mL59 domain-containing protein</fullName>
    </recommendedName>
</protein>
<dbReference type="PANTHER" id="PTHR28041">
    <property type="entry name" value="54S RIBOSOMAL PROTEIN L25, MITOCHONDRIAL"/>
    <property type="match status" value="1"/>
</dbReference>
<dbReference type="Pfam" id="PF18126">
    <property type="entry name" value="Mitoc_mL59"/>
    <property type="match status" value="1"/>
</dbReference>
<dbReference type="GO" id="GO:0005762">
    <property type="term" value="C:mitochondrial large ribosomal subunit"/>
    <property type="evidence" value="ECO:0007669"/>
    <property type="project" value="InterPro"/>
</dbReference>
<feature type="domain" description="Large ribosomal subunit protein mL59" evidence="1">
    <location>
        <begin position="16"/>
        <end position="198"/>
    </location>
</feature>
<proteinExistence type="predicted"/>
<keyword evidence="3" id="KW-1185">Reference proteome</keyword>
<evidence type="ECO:0000313" key="2">
    <source>
        <dbReference type="EMBL" id="KIM34191.1"/>
    </source>
</evidence>
<reference evidence="2 3" key="1">
    <citation type="submission" date="2014-04" db="EMBL/GenBank/DDBJ databases">
        <authorList>
            <consortium name="DOE Joint Genome Institute"/>
            <person name="Kuo A."/>
            <person name="Zuccaro A."/>
            <person name="Kohler A."/>
            <person name="Nagy L.G."/>
            <person name="Floudas D."/>
            <person name="Copeland A."/>
            <person name="Barry K.W."/>
            <person name="Cichocki N."/>
            <person name="Veneault-Fourrey C."/>
            <person name="LaButti K."/>
            <person name="Lindquist E.A."/>
            <person name="Lipzen A."/>
            <person name="Lundell T."/>
            <person name="Morin E."/>
            <person name="Murat C."/>
            <person name="Sun H."/>
            <person name="Tunlid A."/>
            <person name="Henrissat B."/>
            <person name="Grigoriev I.V."/>
            <person name="Hibbett D.S."/>
            <person name="Martin F."/>
            <person name="Nordberg H.P."/>
            <person name="Cantor M.N."/>
            <person name="Hua S.X."/>
        </authorList>
    </citation>
    <scope>NUCLEOTIDE SEQUENCE [LARGE SCALE GENOMIC DNA]</scope>
    <source>
        <strain evidence="2 3">MAFF 305830</strain>
    </source>
</reference>
<dbReference type="Proteomes" id="UP000054097">
    <property type="component" value="Unassembled WGS sequence"/>
</dbReference>
<dbReference type="InterPro" id="IPR037507">
    <property type="entry name" value="Ribosomal_mL59"/>
</dbReference>
<sequence>MPPSSAEVLRASRLLTQFKTRESLRQPTSLKRLGSGVEVPEFLNPFLSTAKAANANKHSGSRYSLRRQKELLKAAQVLIQSGDYDKNLVNFLPPGPKTTSRVSGGGVDKALAALGRADSTVSVAGVTKPVNRAEQAPSSAAPEVIWKGVPPPRKSIGMYEGRKVAFKRHIWEREHKERQASIKKQVQGMDERIETWRNRRAGKTAGTKLPF</sequence>
<dbReference type="OrthoDB" id="18529at2759"/>
<dbReference type="AlphaFoldDB" id="A0A0C3BS28"/>
<evidence type="ECO:0000259" key="1">
    <source>
        <dbReference type="Pfam" id="PF18126"/>
    </source>
</evidence>
<dbReference type="GO" id="GO:0003735">
    <property type="term" value="F:structural constituent of ribosome"/>
    <property type="evidence" value="ECO:0007669"/>
    <property type="project" value="InterPro"/>
</dbReference>
<dbReference type="HOGENOM" id="CLU_1305514_0_0_1"/>
<dbReference type="PANTHER" id="PTHR28041:SF1">
    <property type="entry name" value="LARGE RIBOSOMAL SUBUNIT PROTEIN ML59"/>
    <property type="match status" value="1"/>
</dbReference>
<accession>A0A0C3BS28</accession>
<reference evidence="3" key="2">
    <citation type="submission" date="2015-01" db="EMBL/GenBank/DDBJ databases">
        <title>Evolutionary Origins and Diversification of the Mycorrhizal Mutualists.</title>
        <authorList>
            <consortium name="DOE Joint Genome Institute"/>
            <consortium name="Mycorrhizal Genomics Consortium"/>
            <person name="Kohler A."/>
            <person name="Kuo A."/>
            <person name="Nagy L.G."/>
            <person name="Floudas D."/>
            <person name="Copeland A."/>
            <person name="Barry K.W."/>
            <person name="Cichocki N."/>
            <person name="Veneault-Fourrey C."/>
            <person name="LaButti K."/>
            <person name="Lindquist E.A."/>
            <person name="Lipzen A."/>
            <person name="Lundell T."/>
            <person name="Morin E."/>
            <person name="Murat C."/>
            <person name="Riley R."/>
            <person name="Ohm R."/>
            <person name="Sun H."/>
            <person name="Tunlid A."/>
            <person name="Henrissat B."/>
            <person name="Grigoriev I.V."/>
            <person name="Hibbett D.S."/>
            <person name="Martin F."/>
        </authorList>
    </citation>
    <scope>NUCLEOTIDE SEQUENCE [LARGE SCALE GENOMIC DNA]</scope>
    <source>
        <strain evidence="3">MAFF 305830</strain>
    </source>
</reference>
<dbReference type="STRING" id="933852.A0A0C3BS28"/>
<evidence type="ECO:0000313" key="3">
    <source>
        <dbReference type="Proteomes" id="UP000054097"/>
    </source>
</evidence>
<gene>
    <name evidence="2" type="ORF">M408DRAFT_13788</name>
</gene>